<keyword evidence="4" id="KW-1185">Reference proteome</keyword>
<evidence type="ECO:0000256" key="2">
    <source>
        <dbReference type="SAM" id="MobiDB-lite"/>
    </source>
</evidence>
<feature type="region of interest" description="Disordered" evidence="2">
    <location>
        <begin position="37"/>
        <end position="64"/>
    </location>
</feature>
<sequence length="473" mass="53671">MEESNPPHVDSSSAPTQLRPSIMIRFRIDGTTIRIDRQPSRSSHVDGTAQVTTNSLQDSTRERSATVEALDISEMREKLRNAEVQDLERQAQIKGLRQEVERLNAHREATGSIAEEIRTLKQERDSVKKQLEEDKKELEKLGNAVGSSLEARFYKCQVELANDHMQNQEETAIKLRAAEKDIEGLNAHIERLNQEHSECGFEPLEPSHATMKRKAMDAIYRPGIRTVKRMRLAEDTHLDLEGFRAHEACELSGKVNNEVLRIAARAGLLNFQHFSTGPNGTLGLTEFGLKKAAASEGFRSYLEEVENGEKETAELTAKARNILSKGGFWVQGHRSLLPLKDLLNGQELLNAAKMLHDSFMAEMTEEMMEAFRKPMRALYSKYETRKLSFSTNFMLANDLPGRPRLEMARELFKIAFHYFDLFHFSKEIVEKAKLPPQFASPAAAEEELTRSLTAHKKVSSDIDNFLAVIDEEY</sequence>
<evidence type="ECO:0000313" key="3">
    <source>
        <dbReference type="EMBL" id="RSL90733.1"/>
    </source>
</evidence>
<comment type="caution">
    <text evidence="3">The sequence shown here is derived from an EMBL/GenBank/DDBJ whole genome shotgun (WGS) entry which is preliminary data.</text>
</comment>
<dbReference type="Proteomes" id="UP000287972">
    <property type="component" value="Unassembled WGS sequence"/>
</dbReference>
<name>A0A428SLQ9_9HYPO</name>
<keyword evidence="1" id="KW-0175">Coiled coil</keyword>
<feature type="coiled-coil region" evidence="1">
    <location>
        <begin position="117"/>
        <end position="144"/>
    </location>
</feature>
<evidence type="ECO:0000256" key="1">
    <source>
        <dbReference type="SAM" id="Coils"/>
    </source>
</evidence>
<accession>A0A428SLQ9</accession>
<feature type="compositionally biased region" description="Polar residues" evidence="2">
    <location>
        <begin position="10"/>
        <end position="19"/>
    </location>
</feature>
<gene>
    <name evidence="3" type="ORF">CEP51_000581</name>
</gene>
<proteinExistence type="predicted"/>
<protein>
    <submittedName>
        <fullName evidence="3">Uncharacterized protein</fullName>
    </submittedName>
</protein>
<reference evidence="3 4" key="1">
    <citation type="submission" date="2017-06" db="EMBL/GenBank/DDBJ databases">
        <title>Comparative genomic analysis of Ambrosia Fusariam Clade fungi.</title>
        <authorList>
            <person name="Stajich J.E."/>
            <person name="Carrillo J."/>
            <person name="Kijimoto T."/>
            <person name="Eskalen A."/>
            <person name="O'Donnell K."/>
            <person name="Kasson M."/>
        </authorList>
    </citation>
    <scope>NUCLEOTIDE SEQUENCE [LARGE SCALE GENOMIC DNA]</scope>
    <source>
        <strain evidence="3 4">NRRL62606</strain>
    </source>
</reference>
<feature type="region of interest" description="Disordered" evidence="2">
    <location>
        <begin position="1"/>
        <end position="21"/>
    </location>
</feature>
<feature type="compositionally biased region" description="Polar residues" evidence="2">
    <location>
        <begin position="49"/>
        <end position="58"/>
    </location>
</feature>
<organism evidence="3 4">
    <name type="scientific">Fusarium floridanum</name>
    <dbReference type="NCBI Taxonomy" id="1325733"/>
    <lineage>
        <taxon>Eukaryota</taxon>
        <taxon>Fungi</taxon>
        <taxon>Dikarya</taxon>
        <taxon>Ascomycota</taxon>
        <taxon>Pezizomycotina</taxon>
        <taxon>Sordariomycetes</taxon>
        <taxon>Hypocreomycetidae</taxon>
        <taxon>Hypocreales</taxon>
        <taxon>Nectriaceae</taxon>
        <taxon>Fusarium</taxon>
        <taxon>Fusarium solani species complex</taxon>
    </lineage>
</organism>
<dbReference type="EMBL" id="NKCL01000006">
    <property type="protein sequence ID" value="RSL90733.1"/>
    <property type="molecule type" value="Genomic_DNA"/>
</dbReference>
<dbReference type="AlphaFoldDB" id="A0A428SLQ9"/>
<evidence type="ECO:0000313" key="4">
    <source>
        <dbReference type="Proteomes" id="UP000287972"/>
    </source>
</evidence>